<protein>
    <recommendedName>
        <fullName evidence="2">histidine kinase</fullName>
        <ecNumber evidence="2">2.7.13.3</ecNumber>
    </recommendedName>
</protein>
<evidence type="ECO:0000256" key="2">
    <source>
        <dbReference type="ARBA" id="ARBA00012438"/>
    </source>
</evidence>
<dbReference type="SUPFAM" id="SSF63829">
    <property type="entry name" value="Calcium-dependent phosphotriesterase"/>
    <property type="match status" value="2"/>
</dbReference>
<dbReference type="EMBL" id="JNUP01000071">
    <property type="protein sequence ID" value="KGE71036.1"/>
    <property type="molecule type" value="Genomic_DNA"/>
</dbReference>
<gene>
    <name evidence="8" type="ORF">DC28_14060</name>
</gene>
<comment type="catalytic activity">
    <reaction evidence="1">
        <text>ATP + protein L-histidine = ADP + protein N-phospho-L-histidine.</text>
        <dbReference type="EC" id="2.7.13.3"/>
    </reaction>
</comment>
<dbReference type="Gene3D" id="2.60.40.10">
    <property type="entry name" value="Immunoglobulins"/>
    <property type="match status" value="1"/>
</dbReference>
<reference evidence="8 9" key="1">
    <citation type="submission" date="2014-05" db="EMBL/GenBank/DDBJ databases">
        <title>De novo Genome Sequence of Spirocheata sp.</title>
        <authorList>
            <person name="Shivani Y."/>
            <person name="Subhash Y."/>
            <person name="Tushar L."/>
            <person name="Sasikala C."/>
            <person name="Ramana C.V."/>
        </authorList>
    </citation>
    <scope>NUCLEOTIDE SEQUENCE [LARGE SCALE GENOMIC DNA]</scope>
    <source>
        <strain evidence="8 9">JC230</strain>
    </source>
</reference>
<evidence type="ECO:0000313" key="8">
    <source>
        <dbReference type="EMBL" id="KGE71036.1"/>
    </source>
</evidence>
<dbReference type="eggNOG" id="COG4191">
    <property type="taxonomic scope" value="Bacteria"/>
</dbReference>
<dbReference type="Gene3D" id="3.30.565.10">
    <property type="entry name" value="Histidine kinase-like ATPase, C-terminal domain"/>
    <property type="match status" value="1"/>
</dbReference>
<keyword evidence="6" id="KW-0812">Transmembrane</keyword>
<dbReference type="AlphaFoldDB" id="A0A098QTW5"/>
<dbReference type="SMART" id="SM00387">
    <property type="entry name" value="HATPase_c"/>
    <property type="match status" value="1"/>
</dbReference>
<dbReference type="SUPFAM" id="SSF55874">
    <property type="entry name" value="ATPase domain of HSP90 chaperone/DNA topoisomerase II/histidine kinase"/>
    <property type="match status" value="1"/>
</dbReference>
<evidence type="ECO:0000256" key="5">
    <source>
        <dbReference type="SAM" id="MobiDB-lite"/>
    </source>
</evidence>
<dbReference type="GO" id="GO:0000155">
    <property type="term" value="F:phosphorelay sensor kinase activity"/>
    <property type="evidence" value="ECO:0007669"/>
    <property type="project" value="InterPro"/>
</dbReference>
<dbReference type="InterPro" id="IPR003594">
    <property type="entry name" value="HATPase_dom"/>
</dbReference>
<dbReference type="EC" id="2.7.13.3" evidence="2"/>
<proteinExistence type="predicted"/>
<sequence length="1139" mass="124832">MKPHSSRSVFGQLLLLWFASLLYGQDLLPRFESFGIEDGLVHAAVQDVLRDSSGFLWFATPGGLQRYLPHSWEVIKARRNVPQGLRTSNILRIIEDRHGAIWASTDHGLMKVDPLTLEYELRPGPDSPLSWLESRSISDMALDSENGLWLGVGGYGLVYYNPVLDDGWAYPLNGTIRGLTPLRERGRVVFILDRGDQGAVYQVIRGMEPPREVLSWGEDRGEPTTLDWRGDRLHVGFSDGLIEYYSRDFTLLGTTALPRKARITDLEVTPQGRIWVGTDKYGGMVVEPQGKVVPIPSGGGEFSISDSVVTRIYRDAEDTLWMATRNNGVSYTSPGMNRVMVLQPENQGVPVSAVHVDVRGILWVGTDGRGLYGYSQDLQQQAYFSPEVLGDSAVLSIDDSESGGLWVGTYLGGLLHLDIDSGRITRYQHNPANPRSIPANFIRDTSYDGQGRLWIASVGAGVFYLPSLLSSEFVRIDGLPLSFVALQGSDAGVYAGGPGTGVYVISSNSNMPTRITGLASLDVWDLALDEQRGLLWVATGLGLEAVTLESSQILQIDLPDALKENELRSVELDGDGGLWLSGLNRLYYYSLETGMLTEFGPESGVRTQGFSMGAGIAGDHAIRAWGGAQGLFFLSPDGMSAVQEDWAGKPAGPRDSVYRDVAVFVNGSRVPILLPQDGRPVVELEQGESSVELQIEGVDYLSRGEQRVHLRMDGVDSGWRSIASGSTVVYSHLRDGRYTLWTHVSPVAGVGPEDFDAAMGVDILVSPPFWASRWFTVVFLIFILSIPVGLVLYRARRLESFNQQLSRRVRERTEELHQSNQDLQRTVQKLRQAQDRIVRTERLGALRSLTSGIAHEMNTPAGVLITAASFLESELEAVQGQFEDNTLSRGALSQFFKAVGDTSNILQRNLVRLGRLIEEFRSVSVTEHLEMAPQRFGVVAVIRRAAQRSGYLSRGFSLDIQMPEALTVVSYETAFEELFRQLFLNTMQHGFISKKAAEGVVTITGFIQEETFFLTYQDNGAGLPPGIRRRVFDPFYTTKRIEGATGLGMYIVFNLVREVLHGDVSCEPGDGFLLQCSFQANQLEPGSSPPVPAAPRPGGPTGEAPAQDTPEAVGDPGEAPAQEAPGEPGDADQAGEPPT</sequence>
<evidence type="ECO:0000256" key="4">
    <source>
        <dbReference type="SAM" id="Coils"/>
    </source>
</evidence>
<dbReference type="PANTHER" id="PTHR43547">
    <property type="entry name" value="TWO-COMPONENT HISTIDINE KINASE"/>
    <property type="match status" value="1"/>
</dbReference>
<dbReference type="RefSeq" id="WP_037549782.1">
    <property type="nucleotide sequence ID" value="NZ_JNUP01000071.1"/>
</dbReference>
<dbReference type="Pfam" id="PF02518">
    <property type="entry name" value="HATPase_c"/>
    <property type="match status" value="1"/>
</dbReference>
<dbReference type="InterPro" id="IPR003661">
    <property type="entry name" value="HisK_dim/P_dom"/>
</dbReference>
<keyword evidence="3" id="KW-0597">Phosphoprotein</keyword>
<organism evidence="8 9">
    <name type="scientific">Spirochaeta lutea</name>
    <dbReference type="NCBI Taxonomy" id="1480694"/>
    <lineage>
        <taxon>Bacteria</taxon>
        <taxon>Pseudomonadati</taxon>
        <taxon>Spirochaetota</taxon>
        <taxon>Spirochaetia</taxon>
        <taxon>Spirochaetales</taxon>
        <taxon>Spirochaetaceae</taxon>
        <taxon>Spirochaeta</taxon>
    </lineage>
</organism>
<feature type="region of interest" description="Disordered" evidence="5">
    <location>
        <begin position="1083"/>
        <end position="1139"/>
    </location>
</feature>
<keyword evidence="6" id="KW-1133">Transmembrane helix</keyword>
<feature type="domain" description="Histidine kinase" evidence="7">
    <location>
        <begin position="852"/>
        <end position="1082"/>
    </location>
</feature>
<dbReference type="InterPro" id="IPR015943">
    <property type="entry name" value="WD40/YVTN_repeat-like_dom_sf"/>
</dbReference>
<name>A0A098QTW5_9SPIO</name>
<accession>A0A098QTW5</accession>
<dbReference type="STRING" id="1480694.DC28_14060"/>
<evidence type="ECO:0000259" key="7">
    <source>
        <dbReference type="PROSITE" id="PS50109"/>
    </source>
</evidence>
<evidence type="ECO:0000313" key="9">
    <source>
        <dbReference type="Proteomes" id="UP000029692"/>
    </source>
</evidence>
<dbReference type="PANTHER" id="PTHR43547:SF2">
    <property type="entry name" value="HYBRID SIGNAL TRANSDUCTION HISTIDINE KINASE C"/>
    <property type="match status" value="1"/>
</dbReference>
<keyword evidence="9" id="KW-1185">Reference proteome</keyword>
<comment type="caution">
    <text evidence="8">The sequence shown here is derived from an EMBL/GenBank/DDBJ whole genome shotgun (WGS) entry which is preliminary data.</text>
</comment>
<dbReference type="InterPro" id="IPR013783">
    <property type="entry name" value="Ig-like_fold"/>
</dbReference>
<evidence type="ECO:0000256" key="1">
    <source>
        <dbReference type="ARBA" id="ARBA00000085"/>
    </source>
</evidence>
<feature type="transmembrane region" description="Helical" evidence="6">
    <location>
        <begin position="774"/>
        <end position="793"/>
    </location>
</feature>
<dbReference type="CDD" id="cd00082">
    <property type="entry name" value="HisKA"/>
    <property type="match status" value="1"/>
</dbReference>
<keyword evidence="6" id="KW-0472">Membrane</keyword>
<feature type="compositionally biased region" description="Pro residues" evidence="5">
    <location>
        <begin position="1087"/>
        <end position="1098"/>
    </location>
</feature>
<evidence type="ECO:0000256" key="6">
    <source>
        <dbReference type="SAM" id="Phobius"/>
    </source>
</evidence>
<keyword evidence="4" id="KW-0175">Coiled coil</keyword>
<dbReference type="Proteomes" id="UP000029692">
    <property type="component" value="Unassembled WGS sequence"/>
</dbReference>
<dbReference type="InterPro" id="IPR036890">
    <property type="entry name" value="HATPase_C_sf"/>
</dbReference>
<dbReference type="OrthoDB" id="9813394at2"/>
<dbReference type="eggNOG" id="COG3292">
    <property type="taxonomic scope" value="Bacteria"/>
</dbReference>
<dbReference type="Gene3D" id="1.10.287.130">
    <property type="match status" value="1"/>
</dbReference>
<feature type="coiled-coil region" evidence="4">
    <location>
        <begin position="802"/>
        <end position="843"/>
    </location>
</feature>
<evidence type="ECO:0000256" key="3">
    <source>
        <dbReference type="ARBA" id="ARBA00022553"/>
    </source>
</evidence>
<dbReference type="Gene3D" id="2.130.10.10">
    <property type="entry name" value="YVTN repeat-like/Quinoprotein amine dehydrogenase"/>
    <property type="match status" value="5"/>
</dbReference>
<dbReference type="PROSITE" id="PS50109">
    <property type="entry name" value="HIS_KIN"/>
    <property type="match status" value="1"/>
</dbReference>
<dbReference type="InterPro" id="IPR005467">
    <property type="entry name" value="His_kinase_dom"/>
</dbReference>